<protein>
    <submittedName>
        <fullName evidence="2">Nucleotidyltransferase domain-containing protein</fullName>
    </submittedName>
</protein>
<feature type="domain" description="Polymerase beta nucleotidyltransferase" evidence="1">
    <location>
        <begin position="16"/>
        <end position="101"/>
    </location>
</feature>
<proteinExistence type="predicted"/>
<dbReference type="CDD" id="cd05403">
    <property type="entry name" value="NT_KNTase_like"/>
    <property type="match status" value="1"/>
</dbReference>
<reference evidence="2 3" key="1">
    <citation type="submission" date="2020-09" db="EMBL/GenBank/DDBJ databases">
        <title>Complete genome sequence of an Arctic sea ice bacterium Marinomonas arctica BSI20414.</title>
        <authorList>
            <person name="Liao L."/>
            <person name="Chen B."/>
        </authorList>
    </citation>
    <scope>NUCLEOTIDE SEQUENCE [LARGE SCALE GENOMIC DNA]</scope>
    <source>
        <strain evidence="2 3">BSI20414</strain>
    </source>
</reference>
<sequence length="103" mass="11395">MTGCKALAGLPCGILEKLQAELSHYPQVQHAILFGSRAMGTHRANSDIDLCLDAPDLSFQSFLQLASVLDELVLPYRLDLILKHHIDNPDLLNHIQRVGLVVK</sequence>
<keyword evidence="2" id="KW-0808">Transferase</keyword>
<dbReference type="KEGG" id="mard:IBG28_16615"/>
<dbReference type="Gene3D" id="3.30.460.10">
    <property type="entry name" value="Beta Polymerase, domain 2"/>
    <property type="match status" value="1"/>
</dbReference>
<evidence type="ECO:0000259" key="1">
    <source>
        <dbReference type="Pfam" id="PF18765"/>
    </source>
</evidence>
<name>A0A7H1J473_9GAMM</name>
<dbReference type="OrthoDB" id="9803106at2"/>
<keyword evidence="3" id="KW-1185">Reference proteome</keyword>
<dbReference type="InterPro" id="IPR041633">
    <property type="entry name" value="Polbeta"/>
</dbReference>
<dbReference type="Proteomes" id="UP000516370">
    <property type="component" value="Chromosome"/>
</dbReference>
<dbReference type="AlphaFoldDB" id="A0A7H1J473"/>
<organism evidence="2 3">
    <name type="scientific">Marinomonas arctica</name>
    <dbReference type="NCBI Taxonomy" id="383750"/>
    <lineage>
        <taxon>Bacteria</taxon>
        <taxon>Pseudomonadati</taxon>
        <taxon>Pseudomonadota</taxon>
        <taxon>Gammaproteobacteria</taxon>
        <taxon>Oceanospirillales</taxon>
        <taxon>Oceanospirillaceae</taxon>
        <taxon>Marinomonas</taxon>
    </lineage>
</organism>
<dbReference type="GO" id="GO:0016740">
    <property type="term" value="F:transferase activity"/>
    <property type="evidence" value="ECO:0007669"/>
    <property type="project" value="UniProtKB-KW"/>
</dbReference>
<evidence type="ECO:0000313" key="2">
    <source>
        <dbReference type="EMBL" id="QNT05289.1"/>
    </source>
</evidence>
<dbReference type="Pfam" id="PF18765">
    <property type="entry name" value="Polbeta"/>
    <property type="match status" value="1"/>
</dbReference>
<dbReference type="InterPro" id="IPR043519">
    <property type="entry name" value="NT_sf"/>
</dbReference>
<dbReference type="SUPFAM" id="SSF81301">
    <property type="entry name" value="Nucleotidyltransferase"/>
    <property type="match status" value="1"/>
</dbReference>
<dbReference type="EMBL" id="CP061081">
    <property type="protein sequence ID" value="QNT05289.1"/>
    <property type="molecule type" value="Genomic_DNA"/>
</dbReference>
<gene>
    <name evidence="2" type="ORF">IBG28_16615</name>
</gene>
<dbReference type="RefSeq" id="WP_111609207.1">
    <property type="nucleotide sequence ID" value="NZ_BMLJ01000027.1"/>
</dbReference>
<accession>A0A7H1J473</accession>
<evidence type="ECO:0000313" key="3">
    <source>
        <dbReference type="Proteomes" id="UP000516370"/>
    </source>
</evidence>